<dbReference type="Pfam" id="PF08246">
    <property type="entry name" value="Inhibitor_I29"/>
    <property type="match status" value="1"/>
</dbReference>
<evidence type="ECO:0000256" key="1">
    <source>
        <dbReference type="ARBA" id="ARBA00008455"/>
    </source>
</evidence>
<dbReference type="PROSITE" id="PS00639">
    <property type="entry name" value="THIOL_PROTEASE_HIS"/>
    <property type="match status" value="1"/>
</dbReference>
<dbReference type="CDD" id="cd02248">
    <property type="entry name" value="Peptidase_C1A"/>
    <property type="match status" value="1"/>
</dbReference>
<protein>
    <submittedName>
        <fullName evidence="10">Uncharacterized protein</fullName>
    </submittedName>
</protein>
<dbReference type="InterPro" id="IPR000169">
    <property type="entry name" value="Pept_cys_AS"/>
</dbReference>
<dbReference type="GO" id="GO:0008234">
    <property type="term" value="F:cysteine-type peptidase activity"/>
    <property type="evidence" value="ECO:0007669"/>
    <property type="project" value="UniProtKB-KW"/>
</dbReference>
<dbReference type="Proteomes" id="UP001152799">
    <property type="component" value="Chromosome 6"/>
</dbReference>
<dbReference type="PRINTS" id="PR00705">
    <property type="entry name" value="PAPAIN"/>
</dbReference>
<evidence type="ECO:0000256" key="2">
    <source>
        <dbReference type="ARBA" id="ARBA00022670"/>
    </source>
</evidence>
<dbReference type="Gene3D" id="3.90.70.10">
    <property type="entry name" value="Cysteine proteinases"/>
    <property type="match status" value="1"/>
</dbReference>
<keyword evidence="3" id="KW-0378">Hydrolase</keyword>
<feature type="domain" description="Peptidase C1A papain C-terminal" evidence="8">
    <location>
        <begin position="121"/>
        <end position="337"/>
    </location>
</feature>
<dbReference type="InterPro" id="IPR013201">
    <property type="entry name" value="Prot_inhib_I29"/>
</dbReference>
<organism evidence="10 11">
    <name type="scientific">Ceutorhynchus assimilis</name>
    <name type="common">cabbage seed weevil</name>
    <dbReference type="NCBI Taxonomy" id="467358"/>
    <lineage>
        <taxon>Eukaryota</taxon>
        <taxon>Metazoa</taxon>
        <taxon>Ecdysozoa</taxon>
        <taxon>Arthropoda</taxon>
        <taxon>Hexapoda</taxon>
        <taxon>Insecta</taxon>
        <taxon>Pterygota</taxon>
        <taxon>Neoptera</taxon>
        <taxon>Endopterygota</taxon>
        <taxon>Coleoptera</taxon>
        <taxon>Polyphaga</taxon>
        <taxon>Cucujiformia</taxon>
        <taxon>Curculionidae</taxon>
        <taxon>Ceutorhynchinae</taxon>
        <taxon>Ceutorhynchus</taxon>
    </lineage>
</organism>
<evidence type="ECO:0000313" key="10">
    <source>
        <dbReference type="EMBL" id="CAH1132857.1"/>
    </source>
</evidence>
<evidence type="ECO:0000313" key="11">
    <source>
        <dbReference type="Proteomes" id="UP001152799"/>
    </source>
</evidence>
<dbReference type="FunFam" id="3.90.70.10:FF:000006">
    <property type="entry name" value="Cathepsin S"/>
    <property type="match status" value="1"/>
</dbReference>
<evidence type="ECO:0000256" key="5">
    <source>
        <dbReference type="ARBA" id="ARBA00023145"/>
    </source>
</evidence>
<dbReference type="SMART" id="SM00848">
    <property type="entry name" value="Inhibitor_I29"/>
    <property type="match status" value="1"/>
</dbReference>
<evidence type="ECO:0000259" key="8">
    <source>
        <dbReference type="SMART" id="SM00645"/>
    </source>
</evidence>
<keyword evidence="4" id="KW-0788">Thiol protease</keyword>
<feature type="chain" id="PRO_5040346658" evidence="7">
    <location>
        <begin position="18"/>
        <end position="338"/>
    </location>
</feature>
<dbReference type="OrthoDB" id="190265at2759"/>
<keyword evidence="5" id="KW-0865">Zymogen</keyword>
<dbReference type="PROSITE" id="PS00640">
    <property type="entry name" value="THIOL_PROTEASE_ASN"/>
    <property type="match status" value="1"/>
</dbReference>
<feature type="domain" description="Cathepsin propeptide inhibitor" evidence="9">
    <location>
        <begin position="29"/>
        <end position="89"/>
    </location>
</feature>
<dbReference type="PROSITE" id="PS00139">
    <property type="entry name" value="THIOL_PROTEASE_CYS"/>
    <property type="match status" value="1"/>
</dbReference>
<dbReference type="InterPro" id="IPR038765">
    <property type="entry name" value="Papain-like_cys_pep_sf"/>
</dbReference>
<sequence length="338" mass="38920">MFFLVLGLTCVFNSVYSVSIQQKIFQDQWDNFKLKYEKLYETPEEETYRMAVYMKNWESILEHNKLYSLNISTYWMDMNEFGDLTDEEFRRYYLMSPELYDSEEAPSDSVPYFENPGLFPLPETVDWRALAAISEVKNQGKCGACYAFTATGALEAQHYLASKRMISLSEQNILDCTCRTREYKNRGCLGGRVDITFNYIIHNAGIDTEASYPYKAAKNRKCNFNTTNIGAIMEKYVKIKRGNEKDLQAAVARVGPVAVMVDANGMKFYSGGLYQNPKCTDKVSHGMLVVGYGKWRNLDYWLVKNSWGIEWGEKGYIMMTRNKKNQCAIASEALYPIV</sequence>
<keyword evidence="11" id="KW-1185">Reference proteome</keyword>
<dbReference type="PANTHER" id="PTHR12411">
    <property type="entry name" value="CYSTEINE PROTEASE FAMILY C1-RELATED"/>
    <property type="match status" value="1"/>
</dbReference>
<reference evidence="10" key="1">
    <citation type="submission" date="2022-01" db="EMBL/GenBank/DDBJ databases">
        <authorList>
            <person name="King R."/>
        </authorList>
    </citation>
    <scope>NUCLEOTIDE SEQUENCE</scope>
</reference>
<dbReference type="Pfam" id="PF00112">
    <property type="entry name" value="Peptidase_C1"/>
    <property type="match status" value="1"/>
</dbReference>
<gene>
    <name evidence="10" type="ORF">CEUTPL_LOCUS11344</name>
</gene>
<dbReference type="AlphaFoldDB" id="A0A9P0GSU4"/>
<dbReference type="GO" id="GO:0006508">
    <property type="term" value="P:proteolysis"/>
    <property type="evidence" value="ECO:0007669"/>
    <property type="project" value="UniProtKB-KW"/>
</dbReference>
<keyword evidence="2" id="KW-0645">Protease</keyword>
<evidence type="ECO:0000256" key="3">
    <source>
        <dbReference type="ARBA" id="ARBA00022801"/>
    </source>
</evidence>
<accession>A0A9P0GSU4</accession>
<dbReference type="InterPro" id="IPR025661">
    <property type="entry name" value="Pept_asp_AS"/>
</dbReference>
<feature type="signal peptide" evidence="7">
    <location>
        <begin position="1"/>
        <end position="17"/>
    </location>
</feature>
<dbReference type="InterPro" id="IPR039417">
    <property type="entry name" value="Peptidase_C1A_papain-like"/>
</dbReference>
<dbReference type="SMART" id="SM00645">
    <property type="entry name" value="Pept_C1"/>
    <property type="match status" value="1"/>
</dbReference>
<dbReference type="EMBL" id="OU892282">
    <property type="protein sequence ID" value="CAH1132857.1"/>
    <property type="molecule type" value="Genomic_DNA"/>
</dbReference>
<dbReference type="InterPro" id="IPR025660">
    <property type="entry name" value="Pept_his_AS"/>
</dbReference>
<dbReference type="SUPFAM" id="SSF54001">
    <property type="entry name" value="Cysteine proteinases"/>
    <property type="match status" value="1"/>
</dbReference>
<keyword evidence="7" id="KW-0732">Signal</keyword>
<name>A0A9P0GSU4_9CUCU</name>
<keyword evidence="6" id="KW-1015">Disulfide bond</keyword>
<dbReference type="InterPro" id="IPR013128">
    <property type="entry name" value="Peptidase_C1A"/>
</dbReference>
<evidence type="ECO:0000256" key="4">
    <source>
        <dbReference type="ARBA" id="ARBA00022807"/>
    </source>
</evidence>
<comment type="similarity">
    <text evidence="1">Belongs to the peptidase C1 family.</text>
</comment>
<evidence type="ECO:0000259" key="9">
    <source>
        <dbReference type="SMART" id="SM00848"/>
    </source>
</evidence>
<proteinExistence type="inferred from homology"/>
<evidence type="ECO:0000256" key="6">
    <source>
        <dbReference type="ARBA" id="ARBA00023157"/>
    </source>
</evidence>
<evidence type="ECO:0000256" key="7">
    <source>
        <dbReference type="SAM" id="SignalP"/>
    </source>
</evidence>
<dbReference type="InterPro" id="IPR000668">
    <property type="entry name" value="Peptidase_C1A_C"/>
</dbReference>